<keyword evidence="1" id="KW-0175">Coiled coil</keyword>
<dbReference type="AlphaFoldDB" id="A0A022Q4J7"/>
<feature type="transmembrane region" description="Helical" evidence="2">
    <location>
        <begin position="155"/>
        <end position="177"/>
    </location>
</feature>
<feature type="transmembrane region" description="Helical" evidence="2">
    <location>
        <begin position="276"/>
        <end position="296"/>
    </location>
</feature>
<proteinExistence type="predicted"/>
<organism evidence="3 4">
    <name type="scientific">Erythranthe guttata</name>
    <name type="common">Yellow monkey flower</name>
    <name type="synonym">Mimulus guttatus</name>
    <dbReference type="NCBI Taxonomy" id="4155"/>
    <lineage>
        <taxon>Eukaryota</taxon>
        <taxon>Viridiplantae</taxon>
        <taxon>Streptophyta</taxon>
        <taxon>Embryophyta</taxon>
        <taxon>Tracheophyta</taxon>
        <taxon>Spermatophyta</taxon>
        <taxon>Magnoliopsida</taxon>
        <taxon>eudicotyledons</taxon>
        <taxon>Gunneridae</taxon>
        <taxon>Pentapetalae</taxon>
        <taxon>asterids</taxon>
        <taxon>lamiids</taxon>
        <taxon>Lamiales</taxon>
        <taxon>Phrymaceae</taxon>
        <taxon>Erythranthe</taxon>
    </lineage>
</organism>
<protein>
    <recommendedName>
        <fullName evidence="5">DUF4220 domain-containing protein</fullName>
    </recommendedName>
</protein>
<dbReference type="OMA" id="NCWTISL"/>
<keyword evidence="2" id="KW-0472">Membrane</keyword>
<feature type="transmembrane region" description="Helical" evidence="2">
    <location>
        <begin position="57"/>
        <end position="75"/>
    </location>
</feature>
<dbReference type="Proteomes" id="UP000030748">
    <property type="component" value="Unassembled WGS sequence"/>
</dbReference>
<evidence type="ECO:0000313" key="3">
    <source>
        <dbReference type="EMBL" id="EYU22138.1"/>
    </source>
</evidence>
<name>A0A022Q4J7_ERYGU</name>
<evidence type="ECO:0000256" key="1">
    <source>
        <dbReference type="SAM" id="Coils"/>
    </source>
</evidence>
<dbReference type="KEGG" id="egt:105974910"/>
<evidence type="ECO:0000313" key="4">
    <source>
        <dbReference type="Proteomes" id="UP000030748"/>
    </source>
</evidence>
<feature type="transmembrane region" description="Helical" evidence="2">
    <location>
        <begin position="22"/>
        <end position="45"/>
    </location>
</feature>
<gene>
    <name evidence="3" type="ORF">MIMGU_mgv1a022144mg</name>
</gene>
<dbReference type="PhylomeDB" id="A0A022Q4J7"/>
<accession>A0A022Q4J7</accession>
<dbReference type="OrthoDB" id="1915303at2759"/>
<feature type="transmembrane region" description="Helical" evidence="2">
    <location>
        <begin position="370"/>
        <end position="389"/>
    </location>
</feature>
<evidence type="ECO:0000256" key="2">
    <source>
        <dbReference type="SAM" id="Phobius"/>
    </source>
</evidence>
<reference evidence="3 4" key="1">
    <citation type="journal article" date="2013" name="Proc. Natl. Acad. Sci. U.S.A.">
        <title>Fine-scale variation in meiotic recombination in Mimulus inferred from population shotgun sequencing.</title>
        <authorList>
            <person name="Hellsten U."/>
            <person name="Wright K.M."/>
            <person name="Jenkins J."/>
            <person name="Shu S."/>
            <person name="Yuan Y."/>
            <person name="Wessler S.R."/>
            <person name="Schmutz J."/>
            <person name="Willis J.H."/>
            <person name="Rokhsar D.S."/>
        </authorList>
    </citation>
    <scope>NUCLEOTIDE SEQUENCE [LARGE SCALE GENOMIC DNA]</scope>
    <source>
        <strain evidence="4">cv. DUN x IM62</strain>
    </source>
</reference>
<sequence length="737" mass="83051">MPGEDVVAADVEKQLAAPMPWIGMYVAAASLICTSAMAADTFRGFRSKKHWFPSKYFTLNATTLTLLAVSMKLPLDLTTRMYAATDRLAKVSSLALMSTAIANFMTSLGTMDDREMLMNVTALAILVVTVIVNVCVQIIQMRQFLNGRKMVVEEIIAVVVMLVSLVMMASSAVMVLATKRYLKTKYHEMLQMAASDKQIENLTFDKLRLMIQKYWVMAETSNPQFVIARSVTCTTSGILSLIVALVLLQVEIRIVMEYNILHQSISNYAWSTKLILFAQTVGVAVGTIAPASRWFIAINNFRSRNESGTSIRSAFTVECYWTQKMVDWRQGSLSFRIRHIKSRKFLHDLRGLFLKLCIYFQHTIVSSSKLVLLVSVCVTAPAIACLNYVRSLTRQKRISHSVSSRDHEVDIRGYVMLLEGEVELPKETLESICKEVDEVIRKGKKQKSENLLKLLEKSRSFNGVTEFDSHEIPGLNSRELPYCWSLPVATLTSVALAFPNVRKHKSKLLLNSVTEGLRLMKIIDKALDKKGRLANVRTAADVVWVGVELYHKWQDKDLRETSLKGKNAEEILQQLRDKAEKTVIEFRRDARDCLMRNPLNWPTKVIAANSMYRIATTVLLNRSDTTDEELFEQLSVTIADILAACLTNLGHVITMKCHRNAIEEREKSVRKAALLLGKTEEIIALLQQRELPVSAPDQAASIEEWRALVSQEFSSKTNIEIGVSESREEHADVKSEG</sequence>
<feature type="transmembrane region" description="Helical" evidence="2">
    <location>
        <begin position="117"/>
        <end position="139"/>
    </location>
</feature>
<evidence type="ECO:0008006" key="5">
    <source>
        <dbReference type="Google" id="ProtNLM"/>
    </source>
</evidence>
<keyword evidence="4" id="KW-1185">Reference proteome</keyword>
<feature type="coiled-coil region" evidence="1">
    <location>
        <begin position="558"/>
        <end position="585"/>
    </location>
</feature>
<keyword evidence="2" id="KW-1133">Transmembrane helix</keyword>
<dbReference type="PANTHER" id="PTHR35307">
    <property type="entry name" value="PROTEIN, PUTATIVE-RELATED"/>
    <property type="match status" value="1"/>
</dbReference>
<dbReference type="eggNOG" id="ENOG502QWWX">
    <property type="taxonomic scope" value="Eukaryota"/>
</dbReference>
<keyword evidence="2" id="KW-0812">Transmembrane</keyword>
<feature type="transmembrane region" description="Helical" evidence="2">
    <location>
        <begin position="87"/>
        <end position="105"/>
    </location>
</feature>
<dbReference type="PANTHER" id="PTHR35307:SF3">
    <property type="entry name" value="DUF4220 DOMAIN-CONTAINING PROTEIN"/>
    <property type="match status" value="1"/>
</dbReference>
<dbReference type="EMBL" id="KI632211">
    <property type="protein sequence ID" value="EYU22138.1"/>
    <property type="molecule type" value="Genomic_DNA"/>
</dbReference>